<protein>
    <recommendedName>
        <fullName evidence="5">DUF1772 domain-containing protein</fullName>
    </recommendedName>
</protein>
<accession>A0A1B9FV70</accession>
<dbReference type="AlphaFoldDB" id="A0A1B9FV70"/>
<feature type="transmembrane region" description="Helical" evidence="1">
    <location>
        <begin position="95"/>
        <end position="119"/>
    </location>
</feature>
<dbReference type="Proteomes" id="UP000092730">
    <property type="component" value="Chromosome 8"/>
</dbReference>
<name>A0A1B9FV70_9TREE</name>
<evidence type="ECO:0000313" key="3">
    <source>
        <dbReference type="EMBL" id="WVW87118.1"/>
    </source>
</evidence>
<dbReference type="RefSeq" id="XP_019043740.1">
    <property type="nucleotide sequence ID" value="XM_019194904.1"/>
</dbReference>
<feature type="transmembrane region" description="Helical" evidence="1">
    <location>
        <begin position="12"/>
        <end position="30"/>
    </location>
</feature>
<dbReference type="InterPro" id="IPR013901">
    <property type="entry name" value="Anthrone_oxy"/>
</dbReference>
<keyword evidence="1" id="KW-0472">Membrane</keyword>
<dbReference type="GeneID" id="30212720"/>
<keyword evidence="1" id="KW-1133">Transmembrane helix</keyword>
<dbReference type="VEuPathDB" id="FungiDB:I302_08321"/>
<evidence type="ECO:0008006" key="5">
    <source>
        <dbReference type="Google" id="ProtNLM"/>
    </source>
</evidence>
<keyword evidence="4" id="KW-1185">Reference proteome</keyword>
<reference evidence="3" key="2">
    <citation type="submission" date="2013-07" db="EMBL/GenBank/DDBJ databases">
        <authorList>
            <consortium name="The Broad Institute Genome Sequencing Platform"/>
            <person name="Cuomo C."/>
            <person name="Litvintseva A."/>
            <person name="Chen Y."/>
            <person name="Heitman J."/>
            <person name="Sun S."/>
            <person name="Springer D."/>
            <person name="Dromer F."/>
            <person name="Young S.K."/>
            <person name="Zeng Q."/>
            <person name="Gargeya S."/>
            <person name="Fitzgerald M."/>
            <person name="Abouelleil A."/>
            <person name="Alvarado L."/>
            <person name="Berlin A.M."/>
            <person name="Chapman S.B."/>
            <person name="Dewar J."/>
            <person name="Goldberg J."/>
            <person name="Griggs A."/>
            <person name="Gujja S."/>
            <person name="Hansen M."/>
            <person name="Howarth C."/>
            <person name="Imamovic A."/>
            <person name="Larimer J."/>
            <person name="McCowan C."/>
            <person name="Murphy C."/>
            <person name="Pearson M."/>
            <person name="Priest M."/>
            <person name="Roberts A."/>
            <person name="Saif S."/>
            <person name="Shea T."/>
            <person name="Sykes S."/>
            <person name="Wortman J."/>
            <person name="Nusbaum C."/>
            <person name="Birren B."/>
        </authorList>
    </citation>
    <scope>NUCLEOTIDE SEQUENCE</scope>
    <source>
        <strain evidence="3">CBS 10118</strain>
    </source>
</reference>
<proteinExistence type="predicted"/>
<dbReference type="Pfam" id="PF08592">
    <property type="entry name" value="Anthrone_oxy"/>
    <property type="match status" value="1"/>
</dbReference>
<dbReference type="KEGG" id="kbi:30212720"/>
<keyword evidence="1" id="KW-0812">Transmembrane</keyword>
<dbReference type="OrthoDB" id="5954308at2759"/>
<dbReference type="EMBL" id="KI894025">
    <property type="protein sequence ID" value="OCF22670.1"/>
    <property type="molecule type" value="Genomic_DNA"/>
</dbReference>
<evidence type="ECO:0000313" key="2">
    <source>
        <dbReference type="EMBL" id="OCF22670.1"/>
    </source>
</evidence>
<reference evidence="2" key="3">
    <citation type="submission" date="2014-01" db="EMBL/GenBank/DDBJ databases">
        <title>Evolution of pathogenesis and genome organization in the Tremellales.</title>
        <authorList>
            <person name="Cuomo C."/>
            <person name="Litvintseva A."/>
            <person name="Heitman J."/>
            <person name="Chen Y."/>
            <person name="Sun S."/>
            <person name="Springer D."/>
            <person name="Dromer F."/>
            <person name="Young S."/>
            <person name="Zeng Q."/>
            <person name="Chapman S."/>
            <person name="Gujja S."/>
            <person name="Saif S."/>
            <person name="Birren B."/>
        </authorList>
    </citation>
    <scope>NUCLEOTIDE SEQUENCE</scope>
    <source>
        <strain evidence="2">CBS 10118</strain>
    </source>
</reference>
<feature type="transmembrane region" description="Helical" evidence="1">
    <location>
        <begin position="161"/>
        <end position="180"/>
    </location>
</feature>
<gene>
    <name evidence="2" type="ORF">I302_08321</name>
    <name evidence="3" type="ORF">I302_109175</name>
</gene>
<reference evidence="2" key="1">
    <citation type="submission" date="2013-07" db="EMBL/GenBank/DDBJ databases">
        <title>The Genome Sequence of Cryptococcus bestiolae CBS10118.</title>
        <authorList>
            <consortium name="The Broad Institute Genome Sequencing Platform"/>
            <person name="Cuomo C."/>
            <person name="Litvintseva A."/>
            <person name="Chen Y."/>
            <person name="Heitman J."/>
            <person name="Sun S."/>
            <person name="Springer D."/>
            <person name="Dromer F."/>
            <person name="Young S.K."/>
            <person name="Zeng Q."/>
            <person name="Gargeya S."/>
            <person name="Fitzgerald M."/>
            <person name="Abouelleil A."/>
            <person name="Alvarado L."/>
            <person name="Berlin A.M."/>
            <person name="Chapman S.B."/>
            <person name="Dewar J."/>
            <person name="Goldberg J."/>
            <person name="Griggs A."/>
            <person name="Gujja S."/>
            <person name="Hansen M."/>
            <person name="Howarth C."/>
            <person name="Imamovic A."/>
            <person name="Larimer J."/>
            <person name="McCowan C."/>
            <person name="Murphy C."/>
            <person name="Pearson M."/>
            <person name="Priest M."/>
            <person name="Roberts A."/>
            <person name="Saif S."/>
            <person name="Shea T."/>
            <person name="Sykes S."/>
            <person name="Wortman J."/>
            <person name="Nusbaum C."/>
            <person name="Birren B."/>
        </authorList>
    </citation>
    <scope>NUCLEOTIDE SEQUENCE [LARGE SCALE GENOMIC DNA]</scope>
    <source>
        <strain evidence="2">CBS 10118</strain>
    </source>
</reference>
<evidence type="ECO:0000313" key="4">
    <source>
        <dbReference type="Proteomes" id="UP000092730"/>
    </source>
</evidence>
<evidence type="ECO:0000256" key="1">
    <source>
        <dbReference type="SAM" id="Phobius"/>
    </source>
</evidence>
<reference evidence="3" key="4">
    <citation type="submission" date="2024-02" db="EMBL/GenBank/DDBJ databases">
        <title>Comparative genomics of Cryptococcus and Kwoniella reveals pathogenesis evolution and contrasting modes of karyotype evolution via chromosome fusion or intercentromeric recombination.</title>
        <authorList>
            <person name="Coelho M.A."/>
            <person name="David-Palma M."/>
            <person name="Shea T."/>
            <person name="Bowers K."/>
            <person name="McGinley-Smith S."/>
            <person name="Mohammad A.W."/>
            <person name="Gnirke A."/>
            <person name="Yurkov A.M."/>
            <person name="Nowrousian M."/>
            <person name="Sun S."/>
            <person name="Cuomo C.A."/>
            <person name="Heitman J."/>
        </authorList>
    </citation>
    <scope>NUCLEOTIDE SEQUENCE</scope>
    <source>
        <strain evidence="3">CBS 10118</strain>
    </source>
</reference>
<organism evidence="2">
    <name type="scientific">Kwoniella bestiolae CBS 10118</name>
    <dbReference type="NCBI Taxonomy" id="1296100"/>
    <lineage>
        <taxon>Eukaryota</taxon>
        <taxon>Fungi</taxon>
        <taxon>Dikarya</taxon>
        <taxon>Basidiomycota</taxon>
        <taxon>Agaricomycotina</taxon>
        <taxon>Tremellomycetes</taxon>
        <taxon>Tremellales</taxon>
        <taxon>Cryptococcaceae</taxon>
        <taxon>Kwoniella</taxon>
    </lineage>
</organism>
<sequence length="184" mass="20052">MSSLTDAITSLPAPSITLALGGLTTAYVFFANIGETQRGTIAYLNGRLGPVTLSDKERAKVWRGYFKPAATWIISSSLTSTALNMTTSYLHKSPIISKITFVAGMASLWILPMTFFLGLPTINSRLLDLAQQDEGTANKIITPKSDDEAKKLIKSWEEKHVIRFISYGAAWGLSLLAILLDGRV</sequence>
<dbReference type="EMBL" id="CP144548">
    <property type="protein sequence ID" value="WVW87118.1"/>
    <property type="molecule type" value="Genomic_DNA"/>
</dbReference>